<evidence type="ECO:0008006" key="3">
    <source>
        <dbReference type="Google" id="ProtNLM"/>
    </source>
</evidence>
<evidence type="ECO:0000313" key="1">
    <source>
        <dbReference type="EMBL" id="MFD2695781.1"/>
    </source>
</evidence>
<gene>
    <name evidence="1" type="ORF">ACFSUE_19440</name>
</gene>
<keyword evidence="2" id="KW-1185">Reference proteome</keyword>
<accession>A0ABW5S7M0</accession>
<name>A0ABW5S7M0_9BACL</name>
<dbReference type="Proteomes" id="UP001597399">
    <property type="component" value="Unassembled WGS sequence"/>
</dbReference>
<proteinExistence type="predicted"/>
<organism evidence="1 2">
    <name type="scientific">Sporolactobacillus shoreicorticis</name>
    <dbReference type="NCBI Taxonomy" id="1923877"/>
    <lineage>
        <taxon>Bacteria</taxon>
        <taxon>Bacillati</taxon>
        <taxon>Bacillota</taxon>
        <taxon>Bacilli</taxon>
        <taxon>Bacillales</taxon>
        <taxon>Sporolactobacillaceae</taxon>
        <taxon>Sporolactobacillus</taxon>
    </lineage>
</organism>
<protein>
    <recommendedName>
        <fullName evidence="3">DNA-binding protein</fullName>
    </recommendedName>
</protein>
<dbReference type="EMBL" id="JBHUMQ010000053">
    <property type="protein sequence ID" value="MFD2695781.1"/>
    <property type="molecule type" value="Genomic_DNA"/>
</dbReference>
<evidence type="ECO:0000313" key="2">
    <source>
        <dbReference type="Proteomes" id="UP001597399"/>
    </source>
</evidence>
<reference evidence="2" key="1">
    <citation type="journal article" date="2019" name="Int. J. Syst. Evol. Microbiol.">
        <title>The Global Catalogue of Microorganisms (GCM) 10K type strain sequencing project: providing services to taxonomists for standard genome sequencing and annotation.</title>
        <authorList>
            <consortium name="The Broad Institute Genomics Platform"/>
            <consortium name="The Broad Institute Genome Sequencing Center for Infectious Disease"/>
            <person name="Wu L."/>
            <person name="Ma J."/>
        </authorList>
    </citation>
    <scope>NUCLEOTIDE SEQUENCE [LARGE SCALE GENOMIC DNA]</scope>
    <source>
        <strain evidence="2">TISTR 2466</strain>
    </source>
</reference>
<sequence length="73" mass="8440">MKTMFPNLRAEMARQGIDGTTISAKIGCTSKTFSNKMTGRTEFTRAEIFKIQKYFFPKLSIDYLFEETHEFSA</sequence>
<comment type="caution">
    <text evidence="1">The sequence shown here is derived from an EMBL/GenBank/DDBJ whole genome shotgun (WGS) entry which is preliminary data.</text>
</comment>
<dbReference type="RefSeq" id="WP_253065493.1">
    <property type="nucleotide sequence ID" value="NZ_JAMXWM010000046.1"/>
</dbReference>